<evidence type="ECO:0000313" key="2">
    <source>
        <dbReference type="Proteomes" id="UP000198963"/>
    </source>
</evidence>
<dbReference type="RefSeq" id="WP_092444804.1">
    <property type="nucleotide sequence ID" value="NZ_LT629774.1"/>
</dbReference>
<dbReference type="NCBIfam" id="NF008911">
    <property type="entry name" value="PRK12275.1-2"/>
    <property type="match status" value="1"/>
</dbReference>
<dbReference type="Pfam" id="PF05635">
    <property type="entry name" value="23S_rRNA_IVP"/>
    <property type="match status" value="1"/>
</dbReference>
<name>A0A1H1PUS2_9FLAO</name>
<reference evidence="1 2" key="1">
    <citation type="submission" date="2016-10" db="EMBL/GenBank/DDBJ databases">
        <authorList>
            <person name="Varghese N."/>
            <person name="Submissions S."/>
        </authorList>
    </citation>
    <scope>NUCLEOTIDE SEQUENCE [LARGE SCALE GENOMIC DNA]</scope>
    <source>
        <strain evidence="1 2">RHA_55</strain>
    </source>
</reference>
<gene>
    <name evidence="1" type="ORF">SAMN04489797_0977</name>
</gene>
<dbReference type="PANTHER" id="PTHR38471:SF2">
    <property type="entry name" value="FOUR HELIX BUNDLE PROTEIN"/>
    <property type="match status" value="1"/>
</dbReference>
<dbReference type="EMBL" id="LT629774">
    <property type="protein sequence ID" value="SDS15002.1"/>
    <property type="molecule type" value="Genomic_DNA"/>
</dbReference>
<dbReference type="Proteomes" id="UP000198963">
    <property type="component" value="Chromosome I"/>
</dbReference>
<accession>A0A1H1PUS2</accession>
<keyword evidence="2" id="KW-1185">Reference proteome</keyword>
<dbReference type="PANTHER" id="PTHR38471">
    <property type="entry name" value="FOUR HELIX BUNDLE PROTEIN"/>
    <property type="match status" value="1"/>
</dbReference>
<evidence type="ECO:0000313" key="1">
    <source>
        <dbReference type="EMBL" id="SDS15002.1"/>
    </source>
</evidence>
<sequence>MKTHKDLDAWKKAMDLVEDIYKCSQSFPSNEVYGLTSQVRRAAVSIPSNIAEGAGRKGDKEFIQFLYIALGSLAEVETQVLIARRLNYIDDTQKMTEDIERLTKLIYGLIRYIKTK</sequence>
<dbReference type="NCBIfam" id="TIGR02436">
    <property type="entry name" value="four helix bundle protein"/>
    <property type="match status" value="1"/>
</dbReference>
<dbReference type="STRING" id="1249933.SAMN04489797_0977"/>
<dbReference type="SUPFAM" id="SSF158446">
    <property type="entry name" value="IVS-encoded protein-like"/>
    <property type="match status" value="1"/>
</dbReference>
<protein>
    <submittedName>
        <fullName evidence="1">Four helix bundle protein</fullName>
    </submittedName>
</protein>
<dbReference type="InterPro" id="IPR012657">
    <property type="entry name" value="23S_rRNA-intervening_sequence"/>
</dbReference>
<proteinExistence type="predicted"/>
<dbReference type="Gene3D" id="1.20.1440.60">
    <property type="entry name" value="23S rRNA-intervening sequence"/>
    <property type="match status" value="1"/>
</dbReference>
<dbReference type="AlphaFoldDB" id="A0A1H1PUS2"/>
<dbReference type="CDD" id="cd16377">
    <property type="entry name" value="23S_rRNA_IVP_like"/>
    <property type="match status" value="1"/>
</dbReference>
<organism evidence="1 2">
    <name type="scientific">Winogradskyella sediminis</name>
    <dbReference type="NCBI Taxonomy" id="1382466"/>
    <lineage>
        <taxon>Bacteria</taxon>
        <taxon>Pseudomonadati</taxon>
        <taxon>Bacteroidota</taxon>
        <taxon>Flavobacteriia</taxon>
        <taxon>Flavobacteriales</taxon>
        <taxon>Flavobacteriaceae</taxon>
        <taxon>Winogradskyella</taxon>
    </lineage>
</organism>
<dbReference type="InterPro" id="IPR036583">
    <property type="entry name" value="23S_rRNA_IVS_sf"/>
</dbReference>